<dbReference type="Proteomes" id="UP000016960">
    <property type="component" value="Unassembled WGS sequence"/>
</dbReference>
<dbReference type="InParanoid" id="U5DR80"/>
<dbReference type="GO" id="GO:0016705">
    <property type="term" value="F:oxidoreductase activity, acting on paired donors, with incorporation or reduction of molecular oxygen"/>
    <property type="evidence" value="ECO:0007669"/>
    <property type="project" value="InterPro"/>
</dbReference>
<dbReference type="GO" id="GO:0004497">
    <property type="term" value="F:monooxygenase activity"/>
    <property type="evidence" value="ECO:0007669"/>
    <property type="project" value="UniProtKB-KW"/>
</dbReference>
<evidence type="ECO:0000256" key="4">
    <source>
        <dbReference type="RuleBase" id="RU000461"/>
    </source>
</evidence>
<dbReference type="FunCoup" id="U5DR80">
    <property type="interactions" value="12"/>
</dbReference>
<dbReference type="InterPro" id="IPR002401">
    <property type="entry name" value="Cyt_P450_E_grp-I"/>
</dbReference>
<evidence type="ECO:0000256" key="2">
    <source>
        <dbReference type="ARBA" id="ARBA00010617"/>
    </source>
</evidence>
<comment type="caution">
    <text evidence="5">The sequence shown here is derived from an EMBL/GenBank/DDBJ whole genome shotgun (WGS) entry which is preliminary data.</text>
</comment>
<dbReference type="EMBL" id="ASSJ01000003">
    <property type="protein sequence ID" value="ERN43104.1"/>
    <property type="molecule type" value="Genomic_DNA"/>
</dbReference>
<name>U5DR80_9CHRO</name>
<dbReference type="RefSeq" id="WP_022603857.1">
    <property type="nucleotide sequence ID" value="NZ_ASSJ01000003.1"/>
</dbReference>
<dbReference type="InterPro" id="IPR036396">
    <property type="entry name" value="Cyt_P450_sf"/>
</dbReference>
<proteinExistence type="inferred from homology"/>
<dbReference type="PRINTS" id="PR00385">
    <property type="entry name" value="P450"/>
</dbReference>
<sequence>MKFADLPPGPPAPRLVQQLQWLADPYGYFDRTAAKYGNCFSTRIVPVGDVPCVIFADPSAIREIFALGPDRCLSGRINSYLSNFFGDKSILLLDGAPHKRRRTLVMPPFHNKRMCAYGSLICQIARDVCSQFNAGDRIVALQLMETITLRIIIRAVIGSSVERAETELQQWLEITRSPLGAAILFLRFLRQDFGAWSPWGQFVRQRHRTRSMLQAEIDARRQQGNLGGEDILTMLLQARDEDGMSLDDEEIIDELLSLLFVGHETSASSLAWACYWAHRDPSVRTQLLAELLALGPDPEPTAIVQAPYLSAVCNEVLRICPVVPSAFPRILTQPATIGERKYPTSSFLVPCIYLVHRHPDLYPDPEQFSPERFLDREYGPSEFFPFGGGSRRCIGYALGLTEMKLVLAMLMLYVNFELAEPHPVQPRLRGVMVAPATGVRMTVLSPTGNSARAAVTN</sequence>
<dbReference type="Gene3D" id="1.10.630.10">
    <property type="entry name" value="Cytochrome P450"/>
    <property type="match status" value="1"/>
</dbReference>
<evidence type="ECO:0000256" key="3">
    <source>
        <dbReference type="PIRSR" id="PIRSR602401-1"/>
    </source>
</evidence>
<dbReference type="CDD" id="cd11053">
    <property type="entry name" value="CYP110-like"/>
    <property type="match status" value="1"/>
</dbReference>
<gene>
    <name evidence="5" type="ORF">KR51_00001720</name>
</gene>
<comment type="cofactor">
    <cofactor evidence="1 3">
        <name>heme</name>
        <dbReference type="ChEBI" id="CHEBI:30413"/>
    </cofactor>
</comment>
<evidence type="ECO:0000256" key="1">
    <source>
        <dbReference type="ARBA" id="ARBA00001971"/>
    </source>
</evidence>
<dbReference type="eggNOG" id="COG2124">
    <property type="taxonomic scope" value="Bacteria"/>
</dbReference>
<dbReference type="PANTHER" id="PTHR24305">
    <property type="entry name" value="CYTOCHROME P450"/>
    <property type="match status" value="1"/>
</dbReference>
<dbReference type="PRINTS" id="PR00463">
    <property type="entry name" value="EP450I"/>
</dbReference>
<dbReference type="SUPFAM" id="SSF48264">
    <property type="entry name" value="Cytochrome P450"/>
    <property type="match status" value="1"/>
</dbReference>
<dbReference type="STRING" id="582515.KR51_00001720"/>
<dbReference type="Pfam" id="PF00067">
    <property type="entry name" value="p450"/>
    <property type="match status" value="1"/>
</dbReference>
<dbReference type="AlphaFoldDB" id="U5DR80"/>
<keyword evidence="3 4" id="KW-0408">Iron</keyword>
<keyword evidence="3 4" id="KW-0349">Heme</keyword>
<dbReference type="PROSITE" id="PS00086">
    <property type="entry name" value="CYTOCHROME_P450"/>
    <property type="match status" value="1"/>
</dbReference>
<feature type="binding site" description="axial binding residue" evidence="3">
    <location>
        <position position="393"/>
    </location>
    <ligand>
        <name>heme</name>
        <dbReference type="ChEBI" id="CHEBI:30413"/>
    </ligand>
    <ligandPart>
        <name>Fe</name>
        <dbReference type="ChEBI" id="CHEBI:18248"/>
    </ligandPart>
</feature>
<organism evidence="5 6">
    <name type="scientific">Rubidibacter lacunae KORDI 51-2</name>
    <dbReference type="NCBI Taxonomy" id="582515"/>
    <lineage>
        <taxon>Bacteria</taxon>
        <taxon>Bacillati</taxon>
        <taxon>Cyanobacteriota</taxon>
        <taxon>Cyanophyceae</taxon>
        <taxon>Oscillatoriophycideae</taxon>
        <taxon>Chroococcales</taxon>
        <taxon>Aphanothecaceae</taxon>
        <taxon>Rubidibacter</taxon>
    </lineage>
</organism>
<keyword evidence="4" id="KW-0503">Monooxygenase</keyword>
<keyword evidence="6" id="KW-1185">Reference proteome</keyword>
<keyword evidence="3 4" id="KW-0479">Metal-binding</keyword>
<keyword evidence="4" id="KW-0560">Oxidoreductase</keyword>
<dbReference type="GO" id="GO:0005506">
    <property type="term" value="F:iron ion binding"/>
    <property type="evidence" value="ECO:0007669"/>
    <property type="project" value="InterPro"/>
</dbReference>
<dbReference type="OrthoDB" id="446280at2"/>
<comment type="similarity">
    <text evidence="2 4">Belongs to the cytochrome P450 family.</text>
</comment>
<evidence type="ECO:0000313" key="5">
    <source>
        <dbReference type="EMBL" id="ERN43104.1"/>
    </source>
</evidence>
<reference evidence="5 6" key="1">
    <citation type="submission" date="2013-05" db="EMBL/GenBank/DDBJ databases">
        <title>Draft genome sequence of Rubidibacter lacunae KORDI 51-2.</title>
        <authorList>
            <person name="Choi D.H."/>
            <person name="Noh J.H."/>
            <person name="Kwon K.-K."/>
            <person name="Lee J.-H."/>
            <person name="Ryu J.-Y."/>
        </authorList>
    </citation>
    <scope>NUCLEOTIDE SEQUENCE [LARGE SCALE GENOMIC DNA]</scope>
    <source>
        <strain evidence="5 6">KORDI 51-2</strain>
    </source>
</reference>
<dbReference type="InterPro" id="IPR017972">
    <property type="entry name" value="Cyt_P450_CS"/>
</dbReference>
<dbReference type="PANTHER" id="PTHR24305:SF166">
    <property type="entry name" value="CYTOCHROME P450 12A4, MITOCHONDRIAL-RELATED"/>
    <property type="match status" value="1"/>
</dbReference>
<dbReference type="InterPro" id="IPR001128">
    <property type="entry name" value="Cyt_P450"/>
</dbReference>
<evidence type="ECO:0000313" key="6">
    <source>
        <dbReference type="Proteomes" id="UP000016960"/>
    </source>
</evidence>
<dbReference type="InterPro" id="IPR050121">
    <property type="entry name" value="Cytochrome_P450_monoxygenase"/>
</dbReference>
<dbReference type="GO" id="GO:0020037">
    <property type="term" value="F:heme binding"/>
    <property type="evidence" value="ECO:0007669"/>
    <property type="project" value="InterPro"/>
</dbReference>
<protein>
    <submittedName>
        <fullName evidence="5">Cytochrome P450</fullName>
    </submittedName>
</protein>
<accession>U5DR80</accession>